<dbReference type="Gene3D" id="3.40.190.10">
    <property type="entry name" value="Periplasmic binding protein-like II"/>
    <property type="match status" value="2"/>
</dbReference>
<sequence>MHHLPCLLPGRRALPAAAALTTASALLLTGCGGSEASKDPADVVKAAVPKAQRTAGVLRIGSDLNYAPVEFRGADGKPDGLDPDLANALGKVLDLRVEIVDTPFDKLIPGLNGRQFDVAMSAISDTPQRRDALGEDGKPTGQPGVDFVDYFIAGTSIIVQKGNPKGIRTLDDICGRTVALQRGTTQDEIIGRQVAACSRQGKPLQVHRFDSDAQALAEVAAGTAVAGFNDFPVAAYAAKTTDGGNRFEVTGSQSQSSPYGIAVNKSDTALRDAVAKGLDQLIRSGEYDKILAKWNVSAGAAQAAAINGGL</sequence>
<organism evidence="4 5">
    <name type="scientific">Kitasatospora indigofera</name>
    <dbReference type="NCBI Taxonomy" id="67307"/>
    <lineage>
        <taxon>Bacteria</taxon>
        <taxon>Bacillati</taxon>
        <taxon>Actinomycetota</taxon>
        <taxon>Actinomycetes</taxon>
        <taxon>Kitasatosporales</taxon>
        <taxon>Streptomycetaceae</taxon>
        <taxon>Kitasatospora</taxon>
    </lineage>
</organism>
<name>A0A919FD99_9ACTN</name>
<evidence type="ECO:0000256" key="2">
    <source>
        <dbReference type="SAM" id="SignalP"/>
    </source>
</evidence>
<evidence type="ECO:0000313" key="4">
    <source>
        <dbReference type="EMBL" id="GHH61889.1"/>
    </source>
</evidence>
<dbReference type="GeneID" id="95351435"/>
<dbReference type="SMART" id="SM00062">
    <property type="entry name" value="PBPb"/>
    <property type="match status" value="1"/>
</dbReference>
<reference evidence="4" key="2">
    <citation type="submission" date="2020-09" db="EMBL/GenBank/DDBJ databases">
        <authorList>
            <person name="Sun Q."/>
            <person name="Ohkuma M."/>
        </authorList>
    </citation>
    <scope>NUCLEOTIDE SEQUENCE</scope>
    <source>
        <strain evidence="4">JCM 4646</strain>
    </source>
</reference>
<dbReference type="InterPro" id="IPR001638">
    <property type="entry name" value="Solute-binding_3/MltF_N"/>
</dbReference>
<feature type="domain" description="Solute-binding protein family 3/N-terminal" evidence="3">
    <location>
        <begin position="57"/>
        <end position="298"/>
    </location>
</feature>
<dbReference type="RefSeq" id="WP_190209464.1">
    <property type="nucleotide sequence ID" value="NZ_BNBO01000003.1"/>
</dbReference>
<feature type="signal peptide" evidence="2">
    <location>
        <begin position="1"/>
        <end position="18"/>
    </location>
</feature>
<evidence type="ECO:0000259" key="3">
    <source>
        <dbReference type="SMART" id="SM00062"/>
    </source>
</evidence>
<reference evidence="4" key="1">
    <citation type="journal article" date="2014" name="Int. J. Syst. Evol. Microbiol.">
        <title>Complete genome sequence of Corynebacterium casei LMG S-19264T (=DSM 44701T), isolated from a smear-ripened cheese.</title>
        <authorList>
            <consortium name="US DOE Joint Genome Institute (JGI-PGF)"/>
            <person name="Walter F."/>
            <person name="Albersmeier A."/>
            <person name="Kalinowski J."/>
            <person name="Ruckert C."/>
        </authorList>
    </citation>
    <scope>NUCLEOTIDE SEQUENCE</scope>
    <source>
        <strain evidence="4">JCM 4646</strain>
    </source>
</reference>
<feature type="chain" id="PRO_5038810279" description="Solute-binding protein family 3/N-terminal domain-containing protein" evidence="2">
    <location>
        <begin position="19"/>
        <end position="310"/>
    </location>
</feature>
<dbReference type="Pfam" id="PF00497">
    <property type="entry name" value="SBP_bac_3"/>
    <property type="match status" value="1"/>
</dbReference>
<comment type="caution">
    <text evidence="4">The sequence shown here is derived from an EMBL/GenBank/DDBJ whole genome shotgun (WGS) entry which is preliminary data.</text>
</comment>
<evidence type="ECO:0000313" key="5">
    <source>
        <dbReference type="Proteomes" id="UP000617734"/>
    </source>
</evidence>
<dbReference type="SUPFAM" id="SSF53850">
    <property type="entry name" value="Periplasmic binding protein-like II"/>
    <property type="match status" value="1"/>
</dbReference>
<dbReference type="EMBL" id="BNBO01000003">
    <property type="protein sequence ID" value="GHH61889.1"/>
    <property type="molecule type" value="Genomic_DNA"/>
</dbReference>
<proteinExistence type="predicted"/>
<dbReference type="PANTHER" id="PTHR35936">
    <property type="entry name" value="MEMBRANE-BOUND LYTIC MUREIN TRANSGLYCOSYLASE F"/>
    <property type="match status" value="1"/>
</dbReference>
<gene>
    <name evidence="4" type="ORF">GCM10018781_09220</name>
</gene>
<dbReference type="AlphaFoldDB" id="A0A919FD99"/>
<accession>A0A919FD99</accession>
<dbReference type="CDD" id="cd01004">
    <property type="entry name" value="PBP2_MidA_like"/>
    <property type="match status" value="1"/>
</dbReference>
<dbReference type="PANTHER" id="PTHR35936:SF17">
    <property type="entry name" value="ARGININE-BINDING EXTRACELLULAR PROTEIN ARTP"/>
    <property type="match status" value="1"/>
</dbReference>
<evidence type="ECO:0000256" key="1">
    <source>
        <dbReference type="ARBA" id="ARBA00022729"/>
    </source>
</evidence>
<keyword evidence="1 2" id="KW-0732">Signal</keyword>
<keyword evidence="5" id="KW-1185">Reference proteome</keyword>
<dbReference type="Proteomes" id="UP000617734">
    <property type="component" value="Unassembled WGS sequence"/>
</dbReference>
<protein>
    <recommendedName>
        <fullName evidence="3">Solute-binding protein family 3/N-terminal domain-containing protein</fullName>
    </recommendedName>
</protein>